<accession>F0UI95</accession>
<evidence type="ECO:0000256" key="1">
    <source>
        <dbReference type="SAM" id="MobiDB-lite"/>
    </source>
</evidence>
<sequence length="188" mass="20847">MAVPQDPIALCTQGSVSLLFLEVSAQFPVSTVPSACLAAFYYLDRLSLYLNRDGGSKTQSSRQSLMNTWVLIELTKQIDISKYLQLYGGHNIEQDAYPKQAKVVPEVGIIHVKLRDKLIPSDETASGSNRRTRVQQFPSRFNRRPCAGSAKRPMNSSNVMPVGGMVWRDSVRVQVMFTLDSRGHGAAD</sequence>
<dbReference type="AlphaFoldDB" id="F0UI95"/>
<dbReference type="HOGENOM" id="CLU_1440668_0_0_1"/>
<proteinExistence type="predicted"/>
<dbReference type="OrthoDB" id="10397330at2759"/>
<evidence type="ECO:0000313" key="3">
    <source>
        <dbReference type="Proteomes" id="UP000008142"/>
    </source>
</evidence>
<protein>
    <submittedName>
        <fullName evidence="2">Predicted protein</fullName>
    </submittedName>
</protein>
<name>F0UI95_AJEC8</name>
<dbReference type="Proteomes" id="UP000008142">
    <property type="component" value="Unassembled WGS sequence"/>
</dbReference>
<dbReference type="STRING" id="544711.F0UI95"/>
<reference evidence="3" key="1">
    <citation type="submission" date="2008-07" db="EMBL/GenBank/DDBJ databases">
        <title>Annotation of Ajellomyces capsulatus strain H88.</title>
        <authorList>
            <person name="Champion M."/>
            <person name="Cuomo C."/>
            <person name="Ma L.-J."/>
            <person name="Henn M.R."/>
            <person name="Sil A."/>
            <person name="Goldman B."/>
            <person name="Young S.K."/>
            <person name="Kodira C.D."/>
            <person name="Zeng Q."/>
            <person name="Koehrsen M."/>
            <person name="Alvarado L."/>
            <person name="Berlin A."/>
            <person name="Borenstein D."/>
            <person name="Chen Z."/>
            <person name="Engels R."/>
            <person name="Freedman E."/>
            <person name="Gellesch M."/>
            <person name="Goldberg J."/>
            <person name="Griggs A."/>
            <person name="Gujja S."/>
            <person name="Heiman D."/>
            <person name="Hepburn T."/>
            <person name="Howarth C."/>
            <person name="Jen D."/>
            <person name="Larson L."/>
            <person name="Lewis B."/>
            <person name="Mehta T."/>
            <person name="Park D."/>
            <person name="Pearson M."/>
            <person name="Roberts A."/>
            <person name="Saif S."/>
            <person name="Shea T."/>
            <person name="Shenoy N."/>
            <person name="Sisk P."/>
            <person name="Stolte C."/>
            <person name="Sykes S."/>
            <person name="Walk T."/>
            <person name="White J."/>
            <person name="Yandava C."/>
            <person name="Klein B."/>
            <person name="McEwen J.G."/>
            <person name="Puccia R."/>
            <person name="Goldman G.H."/>
            <person name="Felipe M.S."/>
            <person name="Nino-Vega G."/>
            <person name="San-Blas G."/>
            <person name="Taylor J."/>
            <person name="Mendoza L."/>
            <person name="Galagan J."/>
            <person name="Nusbaum C."/>
            <person name="Birren B."/>
        </authorList>
    </citation>
    <scope>NUCLEOTIDE SEQUENCE [LARGE SCALE GENOMIC DNA]</scope>
    <source>
        <strain evidence="3">H88</strain>
    </source>
</reference>
<dbReference type="EMBL" id="DS990639">
    <property type="protein sequence ID" value="EGC45551.1"/>
    <property type="molecule type" value="Genomic_DNA"/>
</dbReference>
<feature type="region of interest" description="Disordered" evidence="1">
    <location>
        <begin position="121"/>
        <end position="156"/>
    </location>
</feature>
<gene>
    <name evidence="2" type="ORF">HCEG_04766</name>
</gene>
<feature type="compositionally biased region" description="Polar residues" evidence="1">
    <location>
        <begin position="123"/>
        <end position="139"/>
    </location>
</feature>
<evidence type="ECO:0000313" key="2">
    <source>
        <dbReference type="EMBL" id="EGC45551.1"/>
    </source>
</evidence>
<organism evidence="3">
    <name type="scientific">Ajellomyces capsulatus (strain H88)</name>
    <name type="common">Darling's disease fungus</name>
    <name type="synonym">Histoplasma capsulatum</name>
    <dbReference type="NCBI Taxonomy" id="544711"/>
    <lineage>
        <taxon>Eukaryota</taxon>
        <taxon>Fungi</taxon>
        <taxon>Dikarya</taxon>
        <taxon>Ascomycota</taxon>
        <taxon>Pezizomycotina</taxon>
        <taxon>Eurotiomycetes</taxon>
        <taxon>Eurotiomycetidae</taxon>
        <taxon>Onygenales</taxon>
        <taxon>Ajellomycetaceae</taxon>
        <taxon>Histoplasma</taxon>
    </lineage>
</organism>